<proteinExistence type="predicted"/>
<reference evidence="1 2" key="1">
    <citation type="submission" date="2017-03" db="EMBL/GenBank/DDBJ databases">
        <title>Complete genome sequence of Candidatus 'Thiodictyon syntrophicum' sp. nov. strain Cad16T, a photolithoautotroph purple sulfur bacterium isolated from an alpine meromictic lake.</title>
        <authorList>
            <person name="Luedin S.M."/>
            <person name="Pothier J.F."/>
            <person name="Danza F."/>
            <person name="Storelli N."/>
            <person name="Wittwer M."/>
            <person name="Tonolla M."/>
        </authorList>
    </citation>
    <scope>NUCLEOTIDE SEQUENCE [LARGE SCALE GENOMIC DNA]</scope>
    <source>
        <strain evidence="1 2">Cad16T</strain>
    </source>
</reference>
<dbReference type="OrthoDB" id="9181276at2"/>
<dbReference type="EMBL" id="CP020370">
    <property type="protein sequence ID" value="AUB84756.1"/>
    <property type="molecule type" value="Genomic_DNA"/>
</dbReference>
<dbReference type="KEGG" id="tsy:THSYN_12990"/>
<gene>
    <name evidence="1" type="ORF">THSYN_12990</name>
</gene>
<protein>
    <submittedName>
        <fullName evidence="1">Uncharacterized protein</fullName>
    </submittedName>
</protein>
<evidence type="ECO:0000313" key="1">
    <source>
        <dbReference type="EMBL" id="AUB84756.1"/>
    </source>
</evidence>
<dbReference type="AlphaFoldDB" id="A0A2K8UGP5"/>
<evidence type="ECO:0000313" key="2">
    <source>
        <dbReference type="Proteomes" id="UP000232638"/>
    </source>
</evidence>
<accession>A0A2K8UGP5</accession>
<keyword evidence="2" id="KW-1185">Reference proteome</keyword>
<dbReference type="Proteomes" id="UP000232638">
    <property type="component" value="Chromosome"/>
</dbReference>
<sequence>MWLHSTWQPRVWEINRMLEADPLVANYPYQFRVLSLENGVATLLTPRSPALPAIQFIPILYPQLAGKDQDDPAMIKAQADLVASQRRAMDLVGALPDVQSVAWTLDLRWLSDHGVQAPANAFDANAGR</sequence>
<name>A0A2K8UGP5_9GAMM</name>
<organism evidence="1 2">
    <name type="scientific">Candidatus Thiodictyon syntrophicum</name>
    <dbReference type="NCBI Taxonomy" id="1166950"/>
    <lineage>
        <taxon>Bacteria</taxon>
        <taxon>Pseudomonadati</taxon>
        <taxon>Pseudomonadota</taxon>
        <taxon>Gammaproteobacteria</taxon>
        <taxon>Chromatiales</taxon>
        <taxon>Chromatiaceae</taxon>
        <taxon>Thiodictyon</taxon>
    </lineage>
</organism>